<evidence type="ECO:0000313" key="2">
    <source>
        <dbReference type="Proteomes" id="UP000030021"/>
    </source>
</evidence>
<gene>
    <name evidence="1" type="ORF">rosmuc_03614</name>
</gene>
<proteinExistence type="predicted"/>
<dbReference type="RefSeq" id="WP_052115395.1">
    <property type="nucleotide sequence ID" value="NZ_KN293982.1"/>
</dbReference>
<dbReference type="InterPro" id="IPR039570">
    <property type="entry name" value="AmiC_PBP1"/>
</dbReference>
<dbReference type="PATRIC" id="fig|1288298.3.peg.3625"/>
<name>A0A0A0HJZ3_9RHOB</name>
<dbReference type="InterPro" id="IPR028082">
    <property type="entry name" value="Peripla_BP_I"/>
</dbReference>
<dbReference type="Gene3D" id="3.40.50.2300">
    <property type="match status" value="2"/>
</dbReference>
<dbReference type="EMBL" id="AONH01000017">
    <property type="protein sequence ID" value="KGM86473.1"/>
    <property type="molecule type" value="Genomic_DNA"/>
</dbReference>
<dbReference type="PANTHER" id="PTHR47628">
    <property type="match status" value="1"/>
</dbReference>
<organism evidence="1 2">
    <name type="scientific">Roseovarius mucosus DSM 17069</name>
    <dbReference type="NCBI Taxonomy" id="1288298"/>
    <lineage>
        <taxon>Bacteria</taxon>
        <taxon>Pseudomonadati</taxon>
        <taxon>Pseudomonadota</taxon>
        <taxon>Alphaproteobacteria</taxon>
        <taxon>Rhodobacterales</taxon>
        <taxon>Roseobacteraceae</taxon>
        <taxon>Roseovarius</taxon>
    </lineage>
</organism>
<dbReference type="SUPFAM" id="SSF53822">
    <property type="entry name" value="Periplasmic binding protein-like I"/>
    <property type="match status" value="1"/>
</dbReference>
<reference evidence="1 2" key="1">
    <citation type="submission" date="2013-01" db="EMBL/GenBank/DDBJ databases">
        <authorList>
            <person name="Fiebig A."/>
            <person name="Goeker M."/>
            <person name="Klenk H.-P.P."/>
        </authorList>
    </citation>
    <scope>NUCLEOTIDE SEQUENCE [LARGE SCALE GENOMIC DNA]</scope>
    <source>
        <strain evidence="1 2">DSM 17069</strain>
    </source>
</reference>
<dbReference type="Proteomes" id="UP000030021">
    <property type="component" value="Unassembled WGS sequence"/>
</dbReference>
<evidence type="ECO:0000313" key="1">
    <source>
        <dbReference type="EMBL" id="KGM86473.1"/>
    </source>
</evidence>
<dbReference type="Pfam" id="PF13433">
    <property type="entry name" value="Peripla_BP_5"/>
    <property type="match status" value="1"/>
</dbReference>
<sequence length="373" mass="41717">MQSLTVGVLFSQRGFSGWYGSSQLRGTILAIDEINLNGGLDGRMIDPIICDPGSDPKQYSKLANKLLLDDGVSVIFGCTTSFSRKAVTPCVEKRNAILFFPTCYEGFDYSPNIIFTGPCPNQLHLELHRYLYERGRASYYLLGSDYVFPQESNRVIKDLVAQSNGKVVRERYVPLDCADRQIDDIVSDIMSTKANVVLSTVVGSGSTRLYDAFHERGITPNDIVIASLTASELDLSKMKHLPLSGHVTSSPYFASIETPENRLFCKRFVERFGRSVPIDTCAESAYSQVHLFANAMRSLDGMDANRLREEIYRVEVNAPQGRIKVDCENNHTYQWPRIGVMEDAGTFQIVRSPLNSVKPDPYQINYFDVLAAS</sequence>
<dbReference type="PANTHER" id="PTHR47628:SF1">
    <property type="entry name" value="ALIPHATIC AMIDASE EXPRESSION-REGULATING PROTEIN"/>
    <property type="match status" value="1"/>
</dbReference>
<dbReference type="HOGENOM" id="CLU_027128_1_1_5"/>
<dbReference type="AlphaFoldDB" id="A0A0A0HJZ3"/>
<dbReference type="eggNOG" id="COG0683">
    <property type="taxonomic scope" value="Bacteria"/>
</dbReference>
<protein>
    <submittedName>
        <fullName evidence="1">ABC-type branched-chain amino acid transport system, periplasmic component</fullName>
    </submittedName>
</protein>
<comment type="caution">
    <text evidence="1">The sequence shown here is derived from an EMBL/GenBank/DDBJ whole genome shotgun (WGS) entry which is preliminary data.</text>
</comment>
<accession>A0A0A0HJZ3</accession>
<dbReference type="OrthoDB" id="9802022at2"/>
<dbReference type="CDD" id="cd06357">
    <property type="entry name" value="PBP1_AmiC"/>
    <property type="match status" value="1"/>
</dbReference>
<dbReference type="GO" id="GO:0033218">
    <property type="term" value="F:amide binding"/>
    <property type="evidence" value="ECO:0007669"/>
    <property type="project" value="InterPro"/>
</dbReference>